<evidence type="ECO:0000256" key="3">
    <source>
        <dbReference type="ARBA" id="ARBA00023125"/>
    </source>
</evidence>
<gene>
    <name evidence="8" type="ORF">EDD36DRAFT_148940</name>
</gene>
<dbReference type="InterPro" id="IPR007219">
    <property type="entry name" value="XnlR_reg_dom"/>
</dbReference>
<evidence type="ECO:0000256" key="5">
    <source>
        <dbReference type="ARBA" id="ARBA00023242"/>
    </source>
</evidence>
<dbReference type="SMART" id="SM00066">
    <property type="entry name" value="GAL4"/>
    <property type="match status" value="1"/>
</dbReference>
<keyword evidence="2" id="KW-0805">Transcription regulation</keyword>
<keyword evidence="9" id="KW-1185">Reference proteome</keyword>
<evidence type="ECO:0000256" key="1">
    <source>
        <dbReference type="ARBA" id="ARBA00022723"/>
    </source>
</evidence>
<organism evidence="8 9">
    <name type="scientific">Exophiala viscosa</name>
    <dbReference type="NCBI Taxonomy" id="2486360"/>
    <lineage>
        <taxon>Eukaryota</taxon>
        <taxon>Fungi</taxon>
        <taxon>Dikarya</taxon>
        <taxon>Ascomycota</taxon>
        <taxon>Pezizomycotina</taxon>
        <taxon>Eurotiomycetes</taxon>
        <taxon>Chaetothyriomycetidae</taxon>
        <taxon>Chaetothyriales</taxon>
        <taxon>Herpotrichiellaceae</taxon>
        <taxon>Exophiala</taxon>
    </lineage>
</organism>
<evidence type="ECO:0000256" key="4">
    <source>
        <dbReference type="ARBA" id="ARBA00023163"/>
    </source>
</evidence>
<name>A0AAN6E4B4_9EURO</name>
<dbReference type="PANTHER" id="PTHR46910:SF25">
    <property type="entry name" value="ABC-TRANSPORTER-REGULATING TRANSCRIPTION FACTOR"/>
    <property type="match status" value="1"/>
</dbReference>
<sequence>MQEPQNDAAQAPVPPKRATACDFCRTKKIRCVGDDPCSNCIEHRVECVFSPRQRRQKRSREGLPSLARRLARFKDLLEAARTSTDDYKQLSDILGAKTRDHPLHSTLGIDQPQQSAPEMSQQQLQSTLDVGERHIVSGEAVESYQHYVEPPPRSQLPRPVIETPSHISTNEAPWERLESPNLSTSMDDREDVGGYHTFQDDIVYWGRSSMAICSQAGIAWVKDRVKQPDFKPTANRFTQDVARRLKMEKKPAKARKEEPGLEDALKFTQAYFEEATEAALGIVRRSCFETRLRSSYLSSTSDDDPSWYALRNVIFASGCRLMRSRDKGYTEAHQESWSYFENALSVHAELLYFRTSVVGVQALTLMAYFSEAVSCRMLQYMLVANAYRLACGQGLHVQPVPSWNLSEEEKSLRQCVFWAIYCLDKQIACRSGRPGLIDDEEINCQLPTSGRSDDSVNVRYTQACIEINHLASRIRKMLFTASAWRQAPENLVNNVTMLQMKLDALRANLKAQCQIDLPLKITKPPAGLDMQQALSIQFLYYNLVWDIHTTLAHPWFRGTGLDRHPDFQLQIAQSCSIVAETSRAAILDCRFIQLDASCPMPVAYYTPLYAVINVFINILSDPPSASAQSDLRLMDVATGYFARLEYVTNSQWSVPLVKDIATIARKAAEGYSGHTGQIVEQDRSRSEMDHALSSLTPVCEPVTEENTDQWLESNLPDDLNLDTWGIWQPGSGGESYMTDLCPWNS</sequence>
<accession>A0AAN6E4B4</accession>
<dbReference type="CDD" id="cd00067">
    <property type="entry name" value="GAL4"/>
    <property type="match status" value="1"/>
</dbReference>
<dbReference type="GO" id="GO:0003677">
    <property type="term" value="F:DNA binding"/>
    <property type="evidence" value="ECO:0007669"/>
    <property type="project" value="UniProtKB-KW"/>
</dbReference>
<dbReference type="Pfam" id="PF00172">
    <property type="entry name" value="Zn_clus"/>
    <property type="match status" value="1"/>
</dbReference>
<dbReference type="EMBL" id="MU404351">
    <property type="protein sequence ID" value="KAI1616907.1"/>
    <property type="molecule type" value="Genomic_DNA"/>
</dbReference>
<dbReference type="CDD" id="cd12148">
    <property type="entry name" value="fungal_TF_MHR"/>
    <property type="match status" value="1"/>
</dbReference>
<reference evidence="8" key="1">
    <citation type="journal article" date="2022" name="bioRxiv">
        <title>Deciphering the potential niche of two novel black yeast fungi from a biological soil crust based on their genomes, phenotypes, and melanin regulation.</title>
        <authorList>
            <consortium name="DOE Joint Genome Institute"/>
            <person name="Carr E.C."/>
            <person name="Barton Q."/>
            <person name="Grambo S."/>
            <person name="Sullivan M."/>
            <person name="Renfro C.M."/>
            <person name="Kuo A."/>
            <person name="Pangilinan J."/>
            <person name="Lipzen A."/>
            <person name="Keymanesh K."/>
            <person name="Savage E."/>
            <person name="Barry K."/>
            <person name="Grigoriev I.V."/>
            <person name="Riekhof W.R."/>
            <person name="Harris S.S."/>
        </authorList>
    </citation>
    <scope>NUCLEOTIDE SEQUENCE</scope>
    <source>
        <strain evidence="8">JF 03-4F</strain>
    </source>
</reference>
<dbReference type="InterPro" id="IPR050987">
    <property type="entry name" value="AtrR-like"/>
</dbReference>
<keyword evidence="1" id="KW-0479">Metal-binding</keyword>
<evidence type="ECO:0000256" key="6">
    <source>
        <dbReference type="SAM" id="MobiDB-lite"/>
    </source>
</evidence>
<dbReference type="PROSITE" id="PS50048">
    <property type="entry name" value="ZN2_CY6_FUNGAL_2"/>
    <property type="match status" value="1"/>
</dbReference>
<dbReference type="Gene3D" id="4.10.240.10">
    <property type="entry name" value="Zn(2)-C6 fungal-type DNA-binding domain"/>
    <property type="match status" value="1"/>
</dbReference>
<dbReference type="InterPro" id="IPR036864">
    <property type="entry name" value="Zn2-C6_fun-type_DNA-bd_sf"/>
</dbReference>
<dbReference type="SMART" id="SM00906">
    <property type="entry name" value="Fungal_trans"/>
    <property type="match status" value="1"/>
</dbReference>
<evidence type="ECO:0000256" key="2">
    <source>
        <dbReference type="ARBA" id="ARBA00023015"/>
    </source>
</evidence>
<dbReference type="PROSITE" id="PS00463">
    <property type="entry name" value="ZN2_CY6_FUNGAL_1"/>
    <property type="match status" value="1"/>
</dbReference>
<dbReference type="InterPro" id="IPR001138">
    <property type="entry name" value="Zn2Cys6_DnaBD"/>
</dbReference>
<dbReference type="SUPFAM" id="SSF57701">
    <property type="entry name" value="Zn2/Cys6 DNA-binding domain"/>
    <property type="match status" value="1"/>
</dbReference>
<evidence type="ECO:0000313" key="9">
    <source>
        <dbReference type="Proteomes" id="UP001203852"/>
    </source>
</evidence>
<dbReference type="Proteomes" id="UP001203852">
    <property type="component" value="Unassembled WGS sequence"/>
</dbReference>
<keyword evidence="3" id="KW-0238">DNA-binding</keyword>
<dbReference type="GO" id="GO:0008270">
    <property type="term" value="F:zinc ion binding"/>
    <property type="evidence" value="ECO:0007669"/>
    <property type="project" value="InterPro"/>
</dbReference>
<dbReference type="AlphaFoldDB" id="A0AAN6E4B4"/>
<proteinExistence type="predicted"/>
<evidence type="ECO:0000313" key="8">
    <source>
        <dbReference type="EMBL" id="KAI1616907.1"/>
    </source>
</evidence>
<dbReference type="GO" id="GO:0000981">
    <property type="term" value="F:DNA-binding transcription factor activity, RNA polymerase II-specific"/>
    <property type="evidence" value="ECO:0007669"/>
    <property type="project" value="InterPro"/>
</dbReference>
<protein>
    <submittedName>
        <fullName evidence="8">Fungal-specific transcription factor domain-containing protein</fullName>
    </submittedName>
</protein>
<feature type="region of interest" description="Disordered" evidence="6">
    <location>
        <begin position="164"/>
        <end position="188"/>
    </location>
</feature>
<keyword evidence="4" id="KW-0804">Transcription</keyword>
<dbReference type="Pfam" id="PF04082">
    <property type="entry name" value="Fungal_trans"/>
    <property type="match status" value="1"/>
</dbReference>
<dbReference type="PANTHER" id="PTHR46910">
    <property type="entry name" value="TRANSCRIPTION FACTOR PDR1"/>
    <property type="match status" value="1"/>
</dbReference>
<comment type="caution">
    <text evidence="8">The sequence shown here is derived from an EMBL/GenBank/DDBJ whole genome shotgun (WGS) entry which is preliminary data.</text>
</comment>
<feature type="domain" description="Zn(2)-C6 fungal-type" evidence="7">
    <location>
        <begin position="20"/>
        <end position="49"/>
    </location>
</feature>
<keyword evidence="5" id="KW-0539">Nucleus</keyword>
<evidence type="ECO:0000259" key="7">
    <source>
        <dbReference type="PROSITE" id="PS50048"/>
    </source>
</evidence>
<dbReference type="GO" id="GO:0006351">
    <property type="term" value="P:DNA-templated transcription"/>
    <property type="evidence" value="ECO:0007669"/>
    <property type="project" value="InterPro"/>
</dbReference>